<feature type="compositionally biased region" description="Low complexity" evidence="4">
    <location>
        <begin position="464"/>
        <end position="481"/>
    </location>
</feature>
<dbReference type="PANTHER" id="PTHR12558:SF13">
    <property type="entry name" value="CELL DIVISION CYCLE PROTEIN 27 HOMOLOG"/>
    <property type="match status" value="1"/>
</dbReference>
<keyword evidence="2 3" id="KW-0802">TPR repeat</keyword>
<feature type="repeat" description="TPR" evidence="3">
    <location>
        <begin position="273"/>
        <end position="306"/>
    </location>
</feature>
<comment type="caution">
    <text evidence="6">The sequence shown here is derived from an EMBL/GenBank/DDBJ whole genome shotgun (WGS) entry which is preliminary data.</text>
</comment>
<evidence type="ECO:0000256" key="4">
    <source>
        <dbReference type="SAM" id="MobiDB-lite"/>
    </source>
</evidence>
<sequence length="481" mass="52300">MNMRKLVAFAAILAGSLAVGCGGSSAVTNPAKDASGKGITDSKGNTVSVEAANKFKSGLQAIAQHDKANDWTEATCQSTADIFLTAAKEQGDKTFSEALYNVGLAYQRCKKDADAKKAFEEVLQKDPKFHPARVQVALYNFAASGEKDIDRAISEMRQAAVVDAQYKNVEALVHLALLYMRRGNSVADNDGPNDFQRAKRYIQSALAVDDAFMPAFNQLAIYYLETAKQKAGRSAGKRTASLSGAKEKKVETQALELAHLVCSQAIRKNPKYAPIFNTFGMIYVELGNLNNAVNSFNAARNLDPSFFEAQMNYAAVNMQFRGFKQAEDAYRGALKIRPNDYDAHLGLALSLRGQIDDSNFDKMVSAAGSELEAAKKIAPERAETYYNEAILTQEYKAKAGGKEAEPFLLQAKTLFGQFVQKAGSAAEFSDAAKRAKERIEEIDQIIAFNRQTAEEQKKAEAEAKQLAAEQEAAAAATGEPQ</sequence>
<feature type="repeat" description="TPR" evidence="3">
    <location>
        <begin position="307"/>
        <end position="340"/>
    </location>
</feature>
<dbReference type="STRING" id="1192034.CAP_0177"/>
<dbReference type="OrthoDB" id="5486275at2"/>
<dbReference type="SUPFAM" id="SSF48452">
    <property type="entry name" value="TPR-like"/>
    <property type="match status" value="2"/>
</dbReference>
<gene>
    <name evidence="6" type="ORF">CAP_0177</name>
</gene>
<feature type="chain" id="PRO_5001500233" evidence="5">
    <location>
        <begin position="27"/>
        <end position="481"/>
    </location>
</feature>
<dbReference type="PANTHER" id="PTHR12558">
    <property type="entry name" value="CELL DIVISION CYCLE 16,23,27"/>
    <property type="match status" value="1"/>
</dbReference>
<dbReference type="InterPro" id="IPR013105">
    <property type="entry name" value="TPR_2"/>
</dbReference>
<keyword evidence="7" id="KW-1185">Reference proteome</keyword>
<dbReference type="Pfam" id="PF13181">
    <property type="entry name" value="TPR_8"/>
    <property type="match status" value="1"/>
</dbReference>
<dbReference type="PROSITE" id="PS51257">
    <property type="entry name" value="PROKAR_LIPOPROTEIN"/>
    <property type="match status" value="1"/>
</dbReference>
<proteinExistence type="predicted"/>
<evidence type="ECO:0000256" key="1">
    <source>
        <dbReference type="ARBA" id="ARBA00022737"/>
    </source>
</evidence>
<evidence type="ECO:0000313" key="7">
    <source>
        <dbReference type="Proteomes" id="UP000019678"/>
    </source>
</evidence>
<reference evidence="6 7" key="1">
    <citation type="submission" date="2013-05" db="EMBL/GenBank/DDBJ databases">
        <title>Genome assembly of Chondromyces apiculatus DSM 436.</title>
        <authorList>
            <person name="Sharma G."/>
            <person name="Khatri I."/>
            <person name="Kaur C."/>
            <person name="Mayilraj S."/>
            <person name="Subramanian S."/>
        </authorList>
    </citation>
    <scope>NUCLEOTIDE SEQUENCE [LARGE SCALE GENOMIC DNA]</scope>
    <source>
        <strain evidence="6 7">DSM 436</strain>
    </source>
</reference>
<protein>
    <submittedName>
        <fullName evidence="6">TPR repeat protein</fullName>
    </submittedName>
</protein>
<dbReference type="Proteomes" id="UP000019678">
    <property type="component" value="Unassembled WGS sequence"/>
</dbReference>
<dbReference type="SMART" id="SM00028">
    <property type="entry name" value="TPR"/>
    <property type="match status" value="4"/>
</dbReference>
<feature type="region of interest" description="Disordered" evidence="4">
    <location>
        <begin position="453"/>
        <end position="481"/>
    </location>
</feature>
<dbReference type="InterPro" id="IPR011990">
    <property type="entry name" value="TPR-like_helical_dom_sf"/>
</dbReference>
<feature type="signal peptide" evidence="5">
    <location>
        <begin position="1"/>
        <end position="26"/>
    </location>
</feature>
<organism evidence="6 7">
    <name type="scientific">Chondromyces apiculatus DSM 436</name>
    <dbReference type="NCBI Taxonomy" id="1192034"/>
    <lineage>
        <taxon>Bacteria</taxon>
        <taxon>Pseudomonadati</taxon>
        <taxon>Myxococcota</taxon>
        <taxon>Polyangia</taxon>
        <taxon>Polyangiales</taxon>
        <taxon>Polyangiaceae</taxon>
        <taxon>Chondromyces</taxon>
    </lineage>
</organism>
<name>A0A017TDU5_9BACT</name>
<accession>A0A017TDU5</accession>
<dbReference type="InterPro" id="IPR019734">
    <property type="entry name" value="TPR_rpt"/>
</dbReference>
<dbReference type="eggNOG" id="COG0457">
    <property type="taxonomic scope" value="Bacteria"/>
</dbReference>
<dbReference type="RefSeq" id="WP_044237732.1">
    <property type="nucleotide sequence ID" value="NZ_ASRX01000010.1"/>
</dbReference>
<keyword evidence="1" id="KW-0677">Repeat</keyword>
<feature type="repeat" description="TPR" evidence="3">
    <location>
        <begin position="96"/>
        <end position="129"/>
    </location>
</feature>
<dbReference type="AlphaFoldDB" id="A0A017TDU5"/>
<evidence type="ECO:0000256" key="5">
    <source>
        <dbReference type="SAM" id="SignalP"/>
    </source>
</evidence>
<dbReference type="PROSITE" id="PS50005">
    <property type="entry name" value="TPR"/>
    <property type="match status" value="3"/>
</dbReference>
<evidence type="ECO:0000256" key="3">
    <source>
        <dbReference type="PROSITE-ProRule" id="PRU00339"/>
    </source>
</evidence>
<dbReference type="Pfam" id="PF07719">
    <property type="entry name" value="TPR_2"/>
    <property type="match status" value="1"/>
</dbReference>
<dbReference type="Gene3D" id="1.25.40.10">
    <property type="entry name" value="Tetratricopeptide repeat domain"/>
    <property type="match status" value="3"/>
</dbReference>
<feature type="compositionally biased region" description="Basic and acidic residues" evidence="4">
    <location>
        <begin position="453"/>
        <end position="463"/>
    </location>
</feature>
<keyword evidence="5" id="KW-0732">Signal</keyword>
<dbReference type="EMBL" id="ASRX01000010">
    <property type="protein sequence ID" value="EYF07424.1"/>
    <property type="molecule type" value="Genomic_DNA"/>
</dbReference>
<evidence type="ECO:0000256" key="2">
    <source>
        <dbReference type="ARBA" id="ARBA00022803"/>
    </source>
</evidence>
<evidence type="ECO:0000313" key="6">
    <source>
        <dbReference type="EMBL" id="EYF07424.1"/>
    </source>
</evidence>